<feature type="compositionally biased region" description="Polar residues" evidence="1">
    <location>
        <begin position="22"/>
        <end position="32"/>
    </location>
</feature>
<dbReference type="InterPro" id="IPR008949">
    <property type="entry name" value="Isoprenoid_synthase_dom_sf"/>
</dbReference>
<evidence type="ECO:0000256" key="1">
    <source>
        <dbReference type="SAM" id="MobiDB-lite"/>
    </source>
</evidence>
<evidence type="ECO:0000313" key="2">
    <source>
        <dbReference type="EMBL" id="KAF6838174.1"/>
    </source>
</evidence>
<keyword evidence="3" id="KW-1185">Reference proteome</keyword>
<protein>
    <submittedName>
        <fullName evidence="2">Longiborneol synthase</fullName>
    </submittedName>
</protein>
<feature type="region of interest" description="Disordered" evidence="1">
    <location>
        <begin position="1"/>
        <end position="32"/>
    </location>
</feature>
<dbReference type="Proteomes" id="UP000639643">
    <property type="component" value="Unassembled WGS sequence"/>
</dbReference>
<dbReference type="AlphaFoldDB" id="A0A8H6NLU2"/>
<reference evidence="2" key="1">
    <citation type="journal article" date="2020" name="Phytopathology">
        <title>Genome Sequence Resources of Colletotrichum truncatum, C. plurivorum, C. musicola, and C. sojae: Four Species Pathogenic to Soybean (Glycine max).</title>
        <authorList>
            <person name="Rogerio F."/>
            <person name="Boufleur T.R."/>
            <person name="Ciampi-Guillardi M."/>
            <person name="Sukno S.A."/>
            <person name="Thon M.R."/>
            <person name="Massola Junior N.S."/>
            <person name="Baroncelli R."/>
        </authorList>
    </citation>
    <scope>NUCLEOTIDE SEQUENCE</scope>
    <source>
        <strain evidence="2">LFN0074</strain>
    </source>
</reference>
<dbReference type="EMBL" id="WIGM01000132">
    <property type="protein sequence ID" value="KAF6838174.1"/>
    <property type="molecule type" value="Genomic_DNA"/>
</dbReference>
<accession>A0A8H6NLU2</accession>
<gene>
    <name evidence="2" type="ORF">CMUS01_04745</name>
</gene>
<dbReference type="OrthoDB" id="2998174at2759"/>
<name>A0A8H6NLU2_9PEZI</name>
<evidence type="ECO:0000313" key="3">
    <source>
        <dbReference type="Proteomes" id="UP000639643"/>
    </source>
</evidence>
<sequence length="151" mass="16779">MPVEASLAVRRPSVVDDEPTASPKQSLEATSQHKTMSSVTLFPQVSAWHEMPTVISQHMSKYLLLEMPAIFGTIVANMMTTSTLNLVTALSIENEFEAVKLEKLAYRFPTFSRVMSGASETYALFMFPPGQPLPHYLQALPDLMIFINNGK</sequence>
<proteinExistence type="predicted"/>
<organism evidence="2 3">
    <name type="scientific">Colletotrichum musicola</name>
    <dbReference type="NCBI Taxonomy" id="2175873"/>
    <lineage>
        <taxon>Eukaryota</taxon>
        <taxon>Fungi</taxon>
        <taxon>Dikarya</taxon>
        <taxon>Ascomycota</taxon>
        <taxon>Pezizomycotina</taxon>
        <taxon>Sordariomycetes</taxon>
        <taxon>Hypocreomycetidae</taxon>
        <taxon>Glomerellales</taxon>
        <taxon>Glomerellaceae</taxon>
        <taxon>Colletotrichum</taxon>
        <taxon>Colletotrichum orchidearum species complex</taxon>
    </lineage>
</organism>
<comment type="caution">
    <text evidence="2">The sequence shown here is derived from an EMBL/GenBank/DDBJ whole genome shotgun (WGS) entry which is preliminary data.</text>
</comment>
<dbReference type="Gene3D" id="1.10.600.10">
    <property type="entry name" value="Farnesyl Diphosphate Synthase"/>
    <property type="match status" value="1"/>
</dbReference>